<evidence type="ECO:0000259" key="3">
    <source>
        <dbReference type="PROSITE" id="PS50160"/>
    </source>
</evidence>
<accession>A0AAU7JMH3</accession>
<gene>
    <name evidence="4" type="ORF">ABEG18_12900</name>
</gene>
<organism evidence="4">
    <name type="scientific">Alsobacter sp. KACC 23698</name>
    <dbReference type="NCBI Taxonomy" id="3149229"/>
    <lineage>
        <taxon>Bacteria</taxon>
        <taxon>Pseudomonadati</taxon>
        <taxon>Pseudomonadota</taxon>
        <taxon>Alphaproteobacteria</taxon>
        <taxon>Hyphomicrobiales</taxon>
        <taxon>Alsobacteraceae</taxon>
        <taxon>Alsobacter</taxon>
    </lineage>
</organism>
<evidence type="ECO:0000256" key="2">
    <source>
        <dbReference type="ARBA" id="ARBA00022598"/>
    </source>
</evidence>
<evidence type="ECO:0000256" key="1">
    <source>
        <dbReference type="ARBA" id="ARBA00007572"/>
    </source>
</evidence>
<dbReference type="Gene3D" id="3.30.470.30">
    <property type="entry name" value="DNA ligase/mRNA capping enzyme"/>
    <property type="match status" value="1"/>
</dbReference>
<dbReference type="SUPFAM" id="SSF56091">
    <property type="entry name" value="DNA ligase/mRNA capping enzyme, catalytic domain"/>
    <property type="match status" value="1"/>
</dbReference>
<dbReference type="InterPro" id="IPR012310">
    <property type="entry name" value="DNA_ligase_ATP-dep_cent"/>
</dbReference>
<name>A0AAU7JMH3_9HYPH</name>
<feature type="domain" description="ATP-dependent DNA ligase family profile" evidence="3">
    <location>
        <begin position="116"/>
        <end position="198"/>
    </location>
</feature>
<dbReference type="Gene3D" id="3.30.1490.70">
    <property type="match status" value="1"/>
</dbReference>
<dbReference type="GO" id="GO:0003910">
    <property type="term" value="F:DNA ligase (ATP) activity"/>
    <property type="evidence" value="ECO:0007669"/>
    <property type="project" value="InterPro"/>
</dbReference>
<dbReference type="RefSeq" id="WP_406858466.1">
    <property type="nucleotide sequence ID" value="NZ_CP157484.1"/>
</dbReference>
<dbReference type="AlphaFoldDB" id="A0AAU7JMH3"/>
<dbReference type="GO" id="GO:0005524">
    <property type="term" value="F:ATP binding"/>
    <property type="evidence" value="ECO:0007669"/>
    <property type="project" value="InterPro"/>
</dbReference>
<dbReference type="Pfam" id="PF01068">
    <property type="entry name" value="DNA_ligase_A_M"/>
    <property type="match status" value="1"/>
</dbReference>
<dbReference type="PROSITE" id="PS50160">
    <property type="entry name" value="DNA_LIGASE_A3"/>
    <property type="match status" value="1"/>
</dbReference>
<dbReference type="InterPro" id="IPR050191">
    <property type="entry name" value="ATP-dep_DNA_ligase"/>
</dbReference>
<dbReference type="GO" id="GO:0006281">
    <property type="term" value="P:DNA repair"/>
    <property type="evidence" value="ECO:0007669"/>
    <property type="project" value="InterPro"/>
</dbReference>
<keyword evidence="2" id="KW-0436">Ligase</keyword>
<dbReference type="EMBL" id="CP157484">
    <property type="protein sequence ID" value="XBO41612.1"/>
    <property type="molecule type" value="Genomic_DNA"/>
</dbReference>
<sequence length="205" mass="23470">MWSPPPLARDRRSSPPGFILPCQPTLAFRVPTSSVWIHEIKHDGYRMICRREGDKARLWSRTMVSWTEAMPRIVEGIRALPCNSCVLDGEAIVQRPDGLDDFHALRSRAGARHAILFAFDLLELDGVDLRPQSLEARKSELRRLLGIPVDGVAFTDSMDERGEDLFRHACMMGLEGIISKRRDSPYRSGRTQAWLKVKCPRYERR</sequence>
<dbReference type="PANTHER" id="PTHR45674">
    <property type="entry name" value="DNA LIGASE 1/3 FAMILY MEMBER"/>
    <property type="match status" value="1"/>
</dbReference>
<reference evidence="4" key="1">
    <citation type="submission" date="2024-05" db="EMBL/GenBank/DDBJ databases">
        <authorList>
            <person name="Kim S."/>
            <person name="Heo J."/>
            <person name="Choi H."/>
            <person name="Choi Y."/>
            <person name="Kwon S.-W."/>
            <person name="Kim Y."/>
        </authorList>
    </citation>
    <scope>NUCLEOTIDE SEQUENCE</scope>
    <source>
        <strain evidence="4">KACC 23698</strain>
    </source>
</reference>
<dbReference type="CDD" id="cd07906">
    <property type="entry name" value="Adenylation_DNA_ligase_LigD_LigC"/>
    <property type="match status" value="1"/>
</dbReference>
<comment type="similarity">
    <text evidence="1">Belongs to the ATP-dependent DNA ligase family.</text>
</comment>
<dbReference type="PANTHER" id="PTHR45674:SF4">
    <property type="entry name" value="DNA LIGASE 1"/>
    <property type="match status" value="1"/>
</dbReference>
<evidence type="ECO:0000313" key="4">
    <source>
        <dbReference type="EMBL" id="XBO41612.1"/>
    </source>
</evidence>
<proteinExistence type="inferred from homology"/>
<dbReference type="GO" id="GO:0006310">
    <property type="term" value="P:DNA recombination"/>
    <property type="evidence" value="ECO:0007669"/>
    <property type="project" value="InterPro"/>
</dbReference>
<protein>
    <recommendedName>
        <fullName evidence="3">ATP-dependent DNA ligase family profile domain-containing protein</fullName>
    </recommendedName>
</protein>